<keyword evidence="1" id="KW-0472">Membrane</keyword>
<dbReference type="OrthoDB" id="9960864at2"/>
<reference evidence="3" key="2">
    <citation type="submission" date="2014-05" db="EMBL/GenBank/DDBJ databases">
        <title>Draft genome sequence of Virgibacillus massiliensis Vm-5.</title>
        <authorList>
            <person name="Khelaifia S."/>
            <person name="Croce O."/>
            <person name="Lagier J.C."/>
            <person name="Raoult D."/>
        </authorList>
    </citation>
    <scope>NUCLEOTIDE SEQUENCE [LARGE SCALE GENOMIC DNA]</scope>
    <source>
        <strain evidence="3">Vm-5</strain>
    </source>
</reference>
<dbReference type="STRING" id="1462526.BN990_01840"/>
<accession>A0A024QBH6</accession>
<reference evidence="2 3" key="1">
    <citation type="submission" date="2014-03" db="EMBL/GenBank/DDBJ databases">
        <authorList>
            <person name="Urmite Genomes U."/>
        </authorList>
    </citation>
    <scope>NUCLEOTIDE SEQUENCE [LARGE SCALE GENOMIC DNA]</scope>
    <source>
        <strain evidence="2 3">Vm-5</strain>
    </source>
</reference>
<dbReference type="Proteomes" id="UP000028875">
    <property type="component" value="Unassembled WGS sequence"/>
</dbReference>
<feature type="transmembrane region" description="Helical" evidence="1">
    <location>
        <begin position="6"/>
        <end position="21"/>
    </location>
</feature>
<sequence length="78" mass="8983">MISFGILIYLLASYLFYLMARKFNEVDVNYGVSDRHSKKKLIFIGFVGTPALIIGVALISYSIVHIDDIYNWFITYLP</sequence>
<protein>
    <submittedName>
        <fullName evidence="2">Uncharacterized protein</fullName>
    </submittedName>
</protein>
<feature type="transmembrane region" description="Helical" evidence="1">
    <location>
        <begin position="41"/>
        <end position="64"/>
    </location>
</feature>
<keyword evidence="1" id="KW-1133">Transmembrane helix</keyword>
<name>A0A024QBH6_9BACI</name>
<evidence type="ECO:0000313" key="3">
    <source>
        <dbReference type="Proteomes" id="UP000028875"/>
    </source>
</evidence>
<evidence type="ECO:0000313" key="2">
    <source>
        <dbReference type="EMBL" id="CDQ39535.1"/>
    </source>
</evidence>
<organism evidence="2 3">
    <name type="scientific">Virgibacillus massiliensis</name>
    <dbReference type="NCBI Taxonomy" id="1462526"/>
    <lineage>
        <taxon>Bacteria</taxon>
        <taxon>Bacillati</taxon>
        <taxon>Bacillota</taxon>
        <taxon>Bacilli</taxon>
        <taxon>Bacillales</taxon>
        <taxon>Bacillaceae</taxon>
        <taxon>Virgibacillus</taxon>
    </lineage>
</organism>
<dbReference type="RefSeq" id="WP_038243562.1">
    <property type="nucleotide sequence ID" value="NZ_BNER01000002.1"/>
</dbReference>
<evidence type="ECO:0000256" key="1">
    <source>
        <dbReference type="SAM" id="Phobius"/>
    </source>
</evidence>
<comment type="caution">
    <text evidence="2">The sequence shown here is derived from an EMBL/GenBank/DDBJ whole genome shotgun (WGS) entry which is preliminary data.</text>
</comment>
<keyword evidence="1" id="KW-0812">Transmembrane</keyword>
<keyword evidence="3" id="KW-1185">Reference proteome</keyword>
<proteinExistence type="predicted"/>
<dbReference type="EMBL" id="CCDP010000001">
    <property type="protein sequence ID" value="CDQ39535.1"/>
    <property type="molecule type" value="Genomic_DNA"/>
</dbReference>
<gene>
    <name evidence="2" type="ORF">BN990_01840</name>
</gene>
<dbReference type="AlphaFoldDB" id="A0A024QBH6"/>